<dbReference type="PROSITE" id="PS50887">
    <property type="entry name" value="GGDEF"/>
    <property type="match status" value="1"/>
</dbReference>
<dbReference type="SUPFAM" id="SSF55073">
    <property type="entry name" value="Nucleotide cyclase"/>
    <property type="match status" value="1"/>
</dbReference>
<dbReference type="Proteomes" id="UP000722989">
    <property type="component" value="Unassembled WGS sequence"/>
</dbReference>
<accession>A0ABX0XRA5</accession>
<dbReference type="Gene3D" id="3.30.70.270">
    <property type="match status" value="1"/>
</dbReference>
<keyword evidence="1" id="KW-0472">Membrane</keyword>
<dbReference type="InterPro" id="IPR000160">
    <property type="entry name" value="GGDEF_dom"/>
</dbReference>
<dbReference type="CDD" id="cd01949">
    <property type="entry name" value="GGDEF"/>
    <property type="match status" value="1"/>
</dbReference>
<dbReference type="InterPro" id="IPR043128">
    <property type="entry name" value="Rev_trsase/Diguanyl_cyclase"/>
</dbReference>
<feature type="transmembrane region" description="Helical" evidence="1">
    <location>
        <begin position="173"/>
        <end position="192"/>
    </location>
</feature>
<keyword evidence="4" id="KW-1185">Reference proteome</keyword>
<feature type="transmembrane region" description="Helical" evidence="1">
    <location>
        <begin position="199"/>
        <end position="219"/>
    </location>
</feature>
<evidence type="ECO:0000256" key="1">
    <source>
        <dbReference type="SAM" id="Phobius"/>
    </source>
</evidence>
<name>A0ABX0XRA5_9ACTN</name>
<dbReference type="SMART" id="SM00267">
    <property type="entry name" value="GGDEF"/>
    <property type="match status" value="1"/>
</dbReference>
<dbReference type="PROSITE" id="PS51257">
    <property type="entry name" value="PROKAR_LIPOPROTEIN"/>
    <property type="match status" value="1"/>
</dbReference>
<feature type="transmembrane region" description="Helical" evidence="1">
    <location>
        <begin position="231"/>
        <end position="250"/>
    </location>
</feature>
<dbReference type="PANTHER" id="PTHR45138:SF9">
    <property type="entry name" value="DIGUANYLATE CYCLASE DGCM-RELATED"/>
    <property type="match status" value="1"/>
</dbReference>
<dbReference type="NCBIfam" id="TIGR00254">
    <property type="entry name" value="GGDEF"/>
    <property type="match status" value="1"/>
</dbReference>
<feature type="transmembrane region" description="Helical" evidence="1">
    <location>
        <begin position="136"/>
        <end position="153"/>
    </location>
</feature>
<dbReference type="InterPro" id="IPR050469">
    <property type="entry name" value="Diguanylate_Cyclase"/>
</dbReference>
<organism evidence="3 4">
    <name type="scientific">Planosporangium thailandense</name>
    <dbReference type="NCBI Taxonomy" id="765197"/>
    <lineage>
        <taxon>Bacteria</taxon>
        <taxon>Bacillati</taxon>
        <taxon>Actinomycetota</taxon>
        <taxon>Actinomycetes</taxon>
        <taxon>Micromonosporales</taxon>
        <taxon>Micromonosporaceae</taxon>
        <taxon>Planosporangium</taxon>
    </lineage>
</organism>
<keyword evidence="1" id="KW-0812">Transmembrane</keyword>
<dbReference type="InterPro" id="IPR029787">
    <property type="entry name" value="Nucleotide_cyclase"/>
</dbReference>
<keyword evidence="1" id="KW-1133">Transmembrane helix</keyword>
<feature type="domain" description="GGDEF" evidence="2">
    <location>
        <begin position="358"/>
        <end position="492"/>
    </location>
</feature>
<protein>
    <submittedName>
        <fullName evidence="3">GGDEF domain-containing protein</fullName>
    </submittedName>
</protein>
<feature type="transmembrane region" description="Helical" evidence="1">
    <location>
        <begin position="271"/>
        <end position="291"/>
    </location>
</feature>
<sequence>MAIEASRSVEHPKWWSQFLLGGACALLGYYVLLTFGASSLVQDLVSMLFPVAATAAIVVGVRMHRPAGRTPWYLLAAGQGMNLVGDLIGTIYRNVFHTDPYPSIGDVAYLVAYPLQMMSLVMFVRRRTPDSNSPALVDASMLALPLGLVWWLYVIRPMTQGDGSVAERAVSVAYPIMDILLLAVALRLAVGVGARTRAFWLLVGNLVTVLLGDMVYGMLTARNLYDRYASWVDWTFLVAYVLVGAAALHPSMSSLDRRAAVVVRGASRSRLVVLTLAGLFPLLLLVVRYVVGGGSGLGIPEVSLVTGALFVLMVVRMSRLGDVRERLAIHDGLTGAYSRQFLDETFRTEFMRARNARNDLAFLLVDVDNFLLVNEMYGNVAGDILLAEVAARLHRVLRPGDVMARESADRFMVLMPAIDGREALLVAERLRSVISDDRVEVGEGGSVRVTVSVGVAMLSRDGDTPQALMRSADQALYVAKRAGRNRTYTTYGPVNIHAFS</sequence>
<evidence type="ECO:0000313" key="4">
    <source>
        <dbReference type="Proteomes" id="UP000722989"/>
    </source>
</evidence>
<evidence type="ECO:0000313" key="3">
    <source>
        <dbReference type="EMBL" id="NJC68473.1"/>
    </source>
</evidence>
<feature type="transmembrane region" description="Helical" evidence="1">
    <location>
        <begin position="297"/>
        <end position="315"/>
    </location>
</feature>
<feature type="transmembrane region" description="Helical" evidence="1">
    <location>
        <begin position="14"/>
        <end position="32"/>
    </location>
</feature>
<proteinExistence type="predicted"/>
<feature type="transmembrane region" description="Helical" evidence="1">
    <location>
        <begin position="44"/>
        <end position="61"/>
    </location>
</feature>
<comment type="caution">
    <text evidence="3">The sequence shown here is derived from an EMBL/GenBank/DDBJ whole genome shotgun (WGS) entry which is preliminary data.</text>
</comment>
<evidence type="ECO:0000259" key="2">
    <source>
        <dbReference type="PROSITE" id="PS50887"/>
    </source>
</evidence>
<feature type="transmembrane region" description="Helical" evidence="1">
    <location>
        <begin position="107"/>
        <end position="124"/>
    </location>
</feature>
<dbReference type="Pfam" id="PF00990">
    <property type="entry name" value="GGDEF"/>
    <property type="match status" value="1"/>
</dbReference>
<dbReference type="RefSeq" id="WP_167923347.1">
    <property type="nucleotide sequence ID" value="NZ_JAATVY010000001.1"/>
</dbReference>
<gene>
    <name evidence="3" type="ORF">HC031_01850</name>
</gene>
<dbReference type="PANTHER" id="PTHR45138">
    <property type="entry name" value="REGULATORY COMPONENTS OF SENSORY TRANSDUCTION SYSTEM"/>
    <property type="match status" value="1"/>
</dbReference>
<dbReference type="EMBL" id="JAATVY010000001">
    <property type="protein sequence ID" value="NJC68473.1"/>
    <property type="molecule type" value="Genomic_DNA"/>
</dbReference>
<reference evidence="3 4" key="1">
    <citation type="submission" date="2020-03" db="EMBL/GenBank/DDBJ databases">
        <title>WGS of the type strain of Planosporangium spp.</title>
        <authorList>
            <person name="Thawai C."/>
        </authorList>
    </citation>
    <scope>NUCLEOTIDE SEQUENCE [LARGE SCALE GENOMIC DNA]</scope>
    <source>
        <strain evidence="3 4">TBRC 5610</strain>
    </source>
</reference>